<evidence type="ECO:0000256" key="1">
    <source>
        <dbReference type="ARBA" id="ARBA00022468"/>
    </source>
</evidence>
<dbReference type="SMART" id="SM00164">
    <property type="entry name" value="TBC"/>
    <property type="match status" value="1"/>
</dbReference>
<dbReference type="GO" id="GO:0005096">
    <property type="term" value="F:GTPase activator activity"/>
    <property type="evidence" value="ECO:0007669"/>
    <property type="project" value="UniProtKB-KW"/>
</dbReference>
<dbReference type="InterPro" id="IPR004012">
    <property type="entry name" value="Run_dom"/>
</dbReference>
<dbReference type="WBParaSite" id="sdigi.contig404.g8082.t1">
    <property type="protein sequence ID" value="sdigi.contig404.g8082.t1"/>
    <property type="gene ID" value="sdigi.contig404.g8082"/>
</dbReference>
<keyword evidence="4" id="KW-0472">Membrane</keyword>
<dbReference type="FunFam" id="1.10.8.270:FF:000064">
    <property type="entry name" value="Small G protein-signaling modulator 1b"/>
    <property type="match status" value="1"/>
</dbReference>
<feature type="transmembrane region" description="Helical" evidence="4">
    <location>
        <begin position="990"/>
        <end position="1014"/>
    </location>
</feature>
<feature type="domain" description="Rab-GAP TBC" evidence="5">
    <location>
        <begin position="739"/>
        <end position="995"/>
    </location>
</feature>
<dbReference type="InterPro" id="IPR037745">
    <property type="entry name" value="SGSM1/2"/>
</dbReference>
<organism evidence="7 8">
    <name type="scientific">Setaria digitata</name>
    <dbReference type="NCBI Taxonomy" id="48799"/>
    <lineage>
        <taxon>Eukaryota</taxon>
        <taxon>Metazoa</taxon>
        <taxon>Ecdysozoa</taxon>
        <taxon>Nematoda</taxon>
        <taxon>Chromadorea</taxon>
        <taxon>Rhabditida</taxon>
        <taxon>Spirurina</taxon>
        <taxon>Spiruromorpha</taxon>
        <taxon>Filarioidea</taxon>
        <taxon>Setariidae</taxon>
        <taxon>Setaria</taxon>
    </lineage>
</organism>
<dbReference type="InterPro" id="IPR035969">
    <property type="entry name" value="Rab-GAP_TBC_sf"/>
</dbReference>
<evidence type="ECO:0000313" key="7">
    <source>
        <dbReference type="Proteomes" id="UP000887581"/>
    </source>
</evidence>
<evidence type="ECO:0000256" key="4">
    <source>
        <dbReference type="SAM" id="Phobius"/>
    </source>
</evidence>
<reference evidence="8" key="1">
    <citation type="submission" date="2022-11" db="UniProtKB">
        <authorList>
            <consortium name="WormBaseParasite"/>
        </authorList>
    </citation>
    <scope>IDENTIFICATION</scope>
</reference>
<dbReference type="PANTHER" id="PTHR22957:SF502">
    <property type="entry name" value="SMALL G PROTEIN SIGNALING MODULATOR 2-RELATED"/>
    <property type="match status" value="1"/>
</dbReference>
<dbReference type="Pfam" id="PF02759">
    <property type="entry name" value="RUN"/>
    <property type="match status" value="1"/>
</dbReference>
<dbReference type="Pfam" id="PF12068">
    <property type="entry name" value="PH_RBD"/>
    <property type="match status" value="1"/>
</dbReference>
<dbReference type="Gene3D" id="1.20.58.900">
    <property type="match status" value="1"/>
</dbReference>
<dbReference type="Gene3D" id="2.30.29.230">
    <property type="match status" value="1"/>
</dbReference>
<dbReference type="Gene3D" id="1.10.8.270">
    <property type="entry name" value="putative rabgap domain of human tbc1 domain family member 14 like domains"/>
    <property type="match status" value="1"/>
</dbReference>
<proteinExistence type="inferred from homology"/>
<evidence type="ECO:0000256" key="3">
    <source>
        <dbReference type="SAM" id="MobiDB-lite"/>
    </source>
</evidence>
<keyword evidence="1" id="KW-0343">GTPase activation</keyword>
<evidence type="ECO:0000259" key="6">
    <source>
        <dbReference type="PROSITE" id="PS50826"/>
    </source>
</evidence>
<dbReference type="Gene3D" id="1.10.472.80">
    <property type="entry name" value="Ypt/Rab-GAP domain of gyp1p, domain 3"/>
    <property type="match status" value="1"/>
</dbReference>
<dbReference type="CDD" id="cd15784">
    <property type="entry name" value="PH_RUTBC"/>
    <property type="match status" value="1"/>
</dbReference>
<evidence type="ECO:0000313" key="8">
    <source>
        <dbReference type="WBParaSite" id="sdigi.contig404.g8082.t1"/>
    </source>
</evidence>
<keyword evidence="4" id="KW-1133">Transmembrane helix</keyword>
<dbReference type="Pfam" id="PF00566">
    <property type="entry name" value="RabGAP-TBC"/>
    <property type="match status" value="1"/>
</dbReference>
<dbReference type="InterPro" id="IPR037213">
    <property type="entry name" value="Run_dom_sf"/>
</dbReference>
<dbReference type="GO" id="GO:0031410">
    <property type="term" value="C:cytoplasmic vesicle"/>
    <property type="evidence" value="ECO:0007669"/>
    <property type="project" value="UniProtKB-ARBA"/>
</dbReference>
<dbReference type="AlphaFoldDB" id="A0A915Q0A6"/>
<evidence type="ECO:0000259" key="5">
    <source>
        <dbReference type="PROSITE" id="PS50086"/>
    </source>
</evidence>
<feature type="domain" description="RUN" evidence="6">
    <location>
        <begin position="108"/>
        <end position="242"/>
    </location>
</feature>
<dbReference type="Proteomes" id="UP000887581">
    <property type="component" value="Unplaced"/>
</dbReference>
<keyword evidence="7" id="KW-1185">Reference proteome</keyword>
<dbReference type="InterPro" id="IPR000195">
    <property type="entry name" value="Rab-GAP-TBC_dom"/>
</dbReference>
<dbReference type="InterPro" id="IPR021935">
    <property type="entry name" value="SGSM1/2_RBD"/>
</dbReference>
<name>A0A915Q0A6_9BILA</name>
<evidence type="ECO:0000256" key="2">
    <source>
        <dbReference type="ARBA" id="ARBA00034124"/>
    </source>
</evidence>
<comment type="similarity">
    <text evidence="2">Belongs to the RUTBC family.</text>
</comment>
<accession>A0A915Q0A6</accession>
<dbReference type="PANTHER" id="PTHR22957">
    <property type="entry name" value="TBC1 DOMAIN FAMILY MEMBER GTPASE-ACTIVATING PROTEIN"/>
    <property type="match status" value="1"/>
</dbReference>
<dbReference type="SUPFAM" id="SSF47923">
    <property type="entry name" value="Ypt/Rab-GAP domain of gyp1p"/>
    <property type="match status" value="2"/>
</dbReference>
<feature type="region of interest" description="Disordered" evidence="3">
    <location>
        <begin position="1"/>
        <end position="20"/>
    </location>
</feature>
<keyword evidence="4" id="KW-0812">Transmembrane</keyword>
<sequence>MNRMSQMVRHSSAWDRSRTQSEDSVITERKISESAIELETRSVSVVPLDFDTEAPTEASRRKERLLNALKREVKIIMEESVNRKSISAKSTYVTSLCGAVKFEFNSTHIIILLRWKKNSAVEQCLLDGLKRRLLGLFGGRSTYALLHNISKFCPEAAAVLTLTIKAHDDEVESCPSHYLWIRFALLAKRLPAIIGFIHSSVHCRRYYEKNALMLDAAKGGVVAALLANHNAKPLILLMIDDDDNDGIDDVDNDDDDDDDDSGDMIVKCTLSNSSQEKLNQSPKNQFLFCIPLVQKRILMEDMTRTNFDRRCDRYVERFVKLYDDLIIVGPCAIDYTMMEHHYDPYEEPLAGELVERHRNIHSCSATPPTPKRPPLTVMKRGNSIVSSVDSCSSPVCTFGRDYVYSLHQNVKASLLYGKNNVTAAISPDGPPMKGYLSLHQNSPGNLTVKWSPNQLMHSSSQPSSASYDYLPCDNDWLWRHIINININDIIYVHIHQYNENSPTTLIFVGGDGVQHSPMQFPAGHHLLAFLSCLESGLAPYNRLDPPLWFSKHKGKILPKLRRKSITNDSNTSCGEGDKLQDYVFRVVPTSAPPLILSEPNDLDENMIRGISAVNDSIVKMRKRDEKRTLSESEVNELMRQNFKKACSSMRMQILARTFYGCKFQSQCEMVNDKFLGLAYCGHLRTIRNHLSCLVDSKTVVEEATSPVNEDFWTECRNLKSAKLEKEFLSRTYRFGIKGNEPYMLRRKVWPYLLGLVNWTQDFEQLKNSYRAKYYNDVVEWEKIEKIIRERDQEAFIAARIRYRACKLGSNISLQETSLNNEVFEESDEAHGDGKINKEEDVVAKFSANLHRIEKDVERCDRSSTYFAKKENLQKLKTIMCTYVWRNLNEGYTQGMCDLVAPLLVILDDESLVLACFDRLMYRMKQNFPQRTGMDDNLAYMNSLLQVMDPEFFEYIAENGDATHLSFTYRWFLLDFKRELTYSQVFRVWEVIWAASSLVTTHFHLFFALAMIIAYRHIIIDNRMDFTDVIKFYNEMAERHNVDELLDSARNLLERLQAIIMELEQVKN</sequence>
<dbReference type="PROSITE" id="PS50826">
    <property type="entry name" value="RUN"/>
    <property type="match status" value="1"/>
</dbReference>
<protein>
    <submittedName>
        <fullName evidence="8">Rab-GAP TBC domain-containing protein</fullName>
    </submittedName>
</protein>
<dbReference type="SUPFAM" id="SSF140741">
    <property type="entry name" value="RUN domain-like"/>
    <property type="match status" value="1"/>
</dbReference>
<dbReference type="PROSITE" id="PS50086">
    <property type="entry name" value="TBC_RABGAP"/>
    <property type="match status" value="1"/>
</dbReference>